<dbReference type="AlphaFoldDB" id="A0A5J4VDA2"/>
<organism evidence="1 2">
    <name type="scientific">Streblomastix strix</name>
    <dbReference type="NCBI Taxonomy" id="222440"/>
    <lineage>
        <taxon>Eukaryota</taxon>
        <taxon>Metamonada</taxon>
        <taxon>Preaxostyla</taxon>
        <taxon>Oxymonadida</taxon>
        <taxon>Streblomastigidae</taxon>
        <taxon>Streblomastix</taxon>
    </lineage>
</organism>
<evidence type="ECO:0000313" key="2">
    <source>
        <dbReference type="Proteomes" id="UP000324800"/>
    </source>
</evidence>
<dbReference type="EMBL" id="SNRW01007879">
    <property type="protein sequence ID" value="KAA6380463.1"/>
    <property type="molecule type" value="Genomic_DNA"/>
</dbReference>
<accession>A0A5J4VDA2</accession>
<reference evidence="1 2" key="1">
    <citation type="submission" date="2019-03" db="EMBL/GenBank/DDBJ databases">
        <title>Single cell metagenomics reveals metabolic interactions within the superorganism composed of flagellate Streblomastix strix and complex community of Bacteroidetes bacteria on its surface.</title>
        <authorList>
            <person name="Treitli S.C."/>
            <person name="Kolisko M."/>
            <person name="Husnik F."/>
            <person name="Keeling P."/>
            <person name="Hampl V."/>
        </authorList>
    </citation>
    <scope>NUCLEOTIDE SEQUENCE [LARGE SCALE GENOMIC DNA]</scope>
    <source>
        <strain evidence="1">ST1C</strain>
    </source>
</reference>
<name>A0A5J4VDA2_9EUKA</name>
<dbReference type="Proteomes" id="UP000324800">
    <property type="component" value="Unassembled WGS sequence"/>
</dbReference>
<sequence length="103" mass="11714">MWALSIFSQLLTHFKWTICQHFAIQKQELRKANANSDVKTQAQTISRLVAATEAAATLSRNRSASRRAAITSELVDGRYVARIDEVEYNVRMTDLFLGELQQN</sequence>
<comment type="caution">
    <text evidence="1">The sequence shown here is derived from an EMBL/GenBank/DDBJ whole genome shotgun (WGS) entry which is preliminary data.</text>
</comment>
<evidence type="ECO:0000313" key="1">
    <source>
        <dbReference type="EMBL" id="KAA6380463.1"/>
    </source>
</evidence>
<proteinExistence type="predicted"/>
<protein>
    <submittedName>
        <fullName evidence="1">Uncharacterized protein</fullName>
    </submittedName>
</protein>
<gene>
    <name evidence="1" type="ORF">EZS28_024010</name>
</gene>